<feature type="domain" description="Major facilitator superfamily (MFS) profile" evidence="6">
    <location>
        <begin position="54"/>
        <end position="483"/>
    </location>
</feature>
<comment type="caution">
    <text evidence="7">The sequence shown here is derived from an EMBL/GenBank/DDBJ whole genome shotgun (WGS) entry which is preliminary data.</text>
</comment>
<dbReference type="FunFam" id="1.20.1250.20:FF:000082">
    <property type="entry name" value="MFS multidrug transporter, putative"/>
    <property type="match status" value="1"/>
</dbReference>
<accession>A0A5M3MIU3</accession>
<gene>
    <name evidence="7" type="ORF">CONPUDRAFT_128412</name>
</gene>
<evidence type="ECO:0000313" key="8">
    <source>
        <dbReference type="Proteomes" id="UP000053558"/>
    </source>
</evidence>
<dbReference type="PROSITE" id="PS50850">
    <property type="entry name" value="MFS"/>
    <property type="match status" value="1"/>
</dbReference>
<dbReference type="InterPro" id="IPR020846">
    <property type="entry name" value="MFS_dom"/>
</dbReference>
<dbReference type="GO" id="GO:0005886">
    <property type="term" value="C:plasma membrane"/>
    <property type="evidence" value="ECO:0007669"/>
    <property type="project" value="TreeGrafter"/>
</dbReference>
<dbReference type="InterPro" id="IPR011701">
    <property type="entry name" value="MFS"/>
</dbReference>
<keyword evidence="2 5" id="KW-0812">Transmembrane</keyword>
<keyword evidence="8" id="KW-1185">Reference proteome</keyword>
<dbReference type="Gene3D" id="1.20.1250.20">
    <property type="entry name" value="MFS general substrate transporter like domains"/>
    <property type="match status" value="1"/>
</dbReference>
<dbReference type="CDD" id="cd17323">
    <property type="entry name" value="MFS_Tpo1_MDR_like"/>
    <property type="match status" value="1"/>
</dbReference>
<proteinExistence type="predicted"/>
<evidence type="ECO:0000259" key="6">
    <source>
        <dbReference type="PROSITE" id="PS50850"/>
    </source>
</evidence>
<evidence type="ECO:0000256" key="4">
    <source>
        <dbReference type="ARBA" id="ARBA00023136"/>
    </source>
</evidence>
<feature type="transmembrane region" description="Helical" evidence="5">
    <location>
        <begin position="390"/>
        <end position="415"/>
    </location>
</feature>
<evidence type="ECO:0000313" key="7">
    <source>
        <dbReference type="EMBL" id="EIW78704.1"/>
    </source>
</evidence>
<evidence type="ECO:0000256" key="3">
    <source>
        <dbReference type="ARBA" id="ARBA00022989"/>
    </source>
</evidence>
<dbReference type="RefSeq" id="XP_007771686.1">
    <property type="nucleotide sequence ID" value="XM_007773496.1"/>
</dbReference>
<feature type="transmembrane region" description="Helical" evidence="5">
    <location>
        <begin position="422"/>
        <end position="444"/>
    </location>
</feature>
<feature type="transmembrane region" description="Helical" evidence="5">
    <location>
        <begin position="317"/>
        <end position="342"/>
    </location>
</feature>
<feature type="transmembrane region" description="Helical" evidence="5">
    <location>
        <begin position="456"/>
        <end position="478"/>
    </location>
</feature>
<dbReference type="Proteomes" id="UP000053558">
    <property type="component" value="Unassembled WGS sequence"/>
</dbReference>
<dbReference type="OrthoDB" id="5376138at2759"/>
<feature type="transmembrane region" description="Helical" evidence="5">
    <location>
        <begin position="363"/>
        <end position="384"/>
    </location>
</feature>
<dbReference type="SUPFAM" id="SSF103473">
    <property type="entry name" value="MFS general substrate transporter"/>
    <property type="match status" value="1"/>
</dbReference>
<reference evidence="8" key="1">
    <citation type="journal article" date="2012" name="Science">
        <title>The Paleozoic origin of enzymatic lignin decomposition reconstructed from 31 fungal genomes.</title>
        <authorList>
            <person name="Floudas D."/>
            <person name="Binder M."/>
            <person name="Riley R."/>
            <person name="Barry K."/>
            <person name="Blanchette R.A."/>
            <person name="Henrissat B."/>
            <person name="Martinez A.T."/>
            <person name="Otillar R."/>
            <person name="Spatafora J.W."/>
            <person name="Yadav J.S."/>
            <person name="Aerts A."/>
            <person name="Benoit I."/>
            <person name="Boyd A."/>
            <person name="Carlson A."/>
            <person name="Copeland A."/>
            <person name="Coutinho P.M."/>
            <person name="de Vries R.P."/>
            <person name="Ferreira P."/>
            <person name="Findley K."/>
            <person name="Foster B."/>
            <person name="Gaskell J."/>
            <person name="Glotzer D."/>
            <person name="Gorecki P."/>
            <person name="Heitman J."/>
            <person name="Hesse C."/>
            <person name="Hori C."/>
            <person name="Igarashi K."/>
            <person name="Jurgens J.A."/>
            <person name="Kallen N."/>
            <person name="Kersten P."/>
            <person name="Kohler A."/>
            <person name="Kuees U."/>
            <person name="Kumar T.K.A."/>
            <person name="Kuo A."/>
            <person name="LaButti K."/>
            <person name="Larrondo L.F."/>
            <person name="Lindquist E."/>
            <person name="Ling A."/>
            <person name="Lombard V."/>
            <person name="Lucas S."/>
            <person name="Lundell T."/>
            <person name="Martin R."/>
            <person name="McLaughlin D.J."/>
            <person name="Morgenstern I."/>
            <person name="Morin E."/>
            <person name="Murat C."/>
            <person name="Nagy L.G."/>
            <person name="Nolan M."/>
            <person name="Ohm R.A."/>
            <person name="Patyshakuliyeva A."/>
            <person name="Rokas A."/>
            <person name="Ruiz-Duenas F.J."/>
            <person name="Sabat G."/>
            <person name="Salamov A."/>
            <person name="Samejima M."/>
            <person name="Schmutz J."/>
            <person name="Slot J.C."/>
            <person name="St John F."/>
            <person name="Stenlid J."/>
            <person name="Sun H."/>
            <person name="Sun S."/>
            <person name="Syed K."/>
            <person name="Tsang A."/>
            <person name="Wiebenga A."/>
            <person name="Young D."/>
            <person name="Pisabarro A."/>
            <person name="Eastwood D.C."/>
            <person name="Martin F."/>
            <person name="Cullen D."/>
            <person name="Grigoriev I.V."/>
            <person name="Hibbett D.S."/>
        </authorList>
    </citation>
    <scope>NUCLEOTIDE SEQUENCE [LARGE SCALE GENOMIC DNA]</scope>
    <source>
        <strain evidence="8">RWD-64-598 SS2</strain>
    </source>
</reference>
<dbReference type="KEGG" id="cput:CONPUDRAFT_128412"/>
<dbReference type="GO" id="GO:0022857">
    <property type="term" value="F:transmembrane transporter activity"/>
    <property type="evidence" value="ECO:0007669"/>
    <property type="project" value="InterPro"/>
</dbReference>
<dbReference type="InterPro" id="IPR036259">
    <property type="entry name" value="MFS_trans_sf"/>
</dbReference>
<feature type="transmembrane region" description="Helical" evidence="5">
    <location>
        <begin position="291"/>
        <end position="311"/>
    </location>
</feature>
<dbReference type="AlphaFoldDB" id="A0A5M3MIU3"/>
<organism evidence="7 8">
    <name type="scientific">Coniophora puteana (strain RWD-64-598)</name>
    <name type="common">Brown rot fungus</name>
    <dbReference type="NCBI Taxonomy" id="741705"/>
    <lineage>
        <taxon>Eukaryota</taxon>
        <taxon>Fungi</taxon>
        <taxon>Dikarya</taxon>
        <taxon>Basidiomycota</taxon>
        <taxon>Agaricomycotina</taxon>
        <taxon>Agaricomycetes</taxon>
        <taxon>Agaricomycetidae</taxon>
        <taxon>Boletales</taxon>
        <taxon>Coniophorineae</taxon>
        <taxon>Coniophoraceae</taxon>
        <taxon>Coniophora</taxon>
    </lineage>
</organism>
<protein>
    <submittedName>
        <fullName evidence="7">MFS general substrate transporter</fullName>
    </submittedName>
</protein>
<feature type="transmembrane region" description="Helical" evidence="5">
    <location>
        <begin position="120"/>
        <end position="146"/>
    </location>
</feature>
<dbReference type="EMBL" id="JH711582">
    <property type="protein sequence ID" value="EIW78704.1"/>
    <property type="molecule type" value="Genomic_DNA"/>
</dbReference>
<keyword evidence="4 5" id="KW-0472">Membrane</keyword>
<feature type="transmembrane region" description="Helical" evidence="5">
    <location>
        <begin position="88"/>
        <end position="108"/>
    </location>
</feature>
<dbReference type="PANTHER" id="PTHR23502:SF134">
    <property type="entry name" value="MAJOR FACILITATOR SUPERFAMILY (MFS) PROFILE DOMAIN-CONTAINING PROTEIN-RELATED"/>
    <property type="match status" value="1"/>
</dbReference>
<sequence>MQSTLIPVTDGQTPEKESATTTAVTVDEGVIYVDFEPGDPRDPLTFSHKKKWTITLTACIFTILVSTSSSTFAMGYDSMMRDLKCTEFEATLGLSLYIIGFAVVPLFTSSFSEEFGRLPLYIVCAFFYTLTQVMAALGTNITMVIVSRLLSGAFGSTGATVVTGTIADIWLPKDRGLPMSLYAFSAVAATGFGPLIAGWIEANPHLEWRWIQWIHAMFSGAYFILVVIYMRETRVAIITASLARKMRKQTGSDRYRARIEDSNKNKDLKQLIWVSSTRPLFLLLTEPTVQVLALWVGFTWGVLFCLIESISPELQSFYHFGVGETGSAFTSLALGSIIGFFATRYQETLYHKYVAIKGQEARLYLAMAAAFLLPIGVFMWAWTANASVPWIVPLIALTIFMTGAYIVYFVVFLYLADCYGMYASSAVAGQSLFRNILATVFPLFTTQMFDKMTYKYANTMFGCIASLMAPIPFVLFFYGSEIRRRSTFSRQTLEAEQKRIDASKV</sequence>
<dbReference type="Pfam" id="PF07690">
    <property type="entry name" value="MFS_1"/>
    <property type="match status" value="1"/>
</dbReference>
<comment type="subcellular location">
    <subcellularLocation>
        <location evidence="1">Membrane</location>
        <topology evidence="1">Multi-pass membrane protein</topology>
    </subcellularLocation>
</comment>
<feature type="transmembrane region" description="Helical" evidence="5">
    <location>
        <begin position="52"/>
        <end position="76"/>
    </location>
</feature>
<evidence type="ECO:0000256" key="5">
    <source>
        <dbReference type="SAM" id="Phobius"/>
    </source>
</evidence>
<evidence type="ECO:0000256" key="2">
    <source>
        <dbReference type="ARBA" id="ARBA00022692"/>
    </source>
</evidence>
<name>A0A5M3MIU3_CONPW</name>
<dbReference type="PANTHER" id="PTHR23502">
    <property type="entry name" value="MAJOR FACILITATOR SUPERFAMILY"/>
    <property type="match status" value="1"/>
</dbReference>
<feature type="transmembrane region" description="Helical" evidence="5">
    <location>
        <begin position="212"/>
        <end position="230"/>
    </location>
</feature>
<feature type="transmembrane region" description="Helical" evidence="5">
    <location>
        <begin position="181"/>
        <end position="200"/>
    </location>
</feature>
<dbReference type="GeneID" id="19200117"/>
<evidence type="ECO:0000256" key="1">
    <source>
        <dbReference type="ARBA" id="ARBA00004141"/>
    </source>
</evidence>
<keyword evidence="3 5" id="KW-1133">Transmembrane helix</keyword>